<keyword evidence="2" id="KW-0472">Membrane</keyword>
<feature type="region of interest" description="Disordered" evidence="1">
    <location>
        <begin position="105"/>
        <end position="144"/>
    </location>
</feature>
<keyword evidence="4" id="KW-1185">Reference proteome</keyword>
<name>A0A9X3AQV9_9GAMM</name>
<evidence type="ECO:0000313" key="3">
    <source>
        <dbReference type="EMBL" id="MCT7358159.1"/>
    </source>
</evidence>
<reference evidence="3" key="1">
    <citation type="journal article" date="2022" name="Front. Microbiol.">
        <title>Genome-based taxonomic rearrangement of Oceanobacter-related bacteria including the description of Thalassolituus hydrocarbonoclasticus sp. nov. and Thalassolituus pacificus sp. nov. and emended description of the genus Thalassolituus.</title>
        <authorList>
            <person name="Dong C."/>
            <person name="Wei L."/>
            <person name="Wang J."/>
            <person name="Lai Q."/>
            <person name="Huang Z."/>
            <person name="Shao Z."/>
        </authorList>
    </citation>
    <scope>NUCLEOTIDE SEQUENCE</scope>
    <source>
        <strain evidence="3">59MF3M-4</strain>
    </source>
</reference>
<reference evidence="3" key="2">
    <citation type="submission" date="2022-08" db="EMBL/GenBank/DDBJ databases">
        <authorList>
            <person name="Dong C."/>
        </authorList>
    </citation>
    <scope>NUCLEOTIDE SEQUENCE</scope>
    <source>
        <strain evidence="3">59MF3M-4</strain>
    </source>
</reference>
<feature type="transmembrane region" description="Helical" evidence="2">
    <location>
        <begin position="16"/>
        <end position="35"/>
    </location>
</feature>
<dbReference type="RefSeq" id="WP_260975079.1">
    <property type="nucleotide sequence ID" value="NZ_JAOANI010000012.1"/>
</dbReference>
<dbReference type="AlphaFoldDB" id="A0A9X3AQV9"/>
<feature type="compositionally biased region" description="Basic and acidic residues" evidence="1">
    <location>
        <begin position="113"/>
        <end position="123"/>
    </location>
</feature>
<accession>A0A9X3AQV9</accession>
<proteinExistence type="predicted"/>
<keyword evidence="2" id="KW-1133">Transmembrane helix</keyword>
<comment type="caution">
    <text evidence="3">The sequence shown here is derived from an EMBL/GenBank/DDBJ whole genome shotgun (WGS) entry which is preliminary data.</text>
</comment>
<organism evidence="3 4">
    <name type="scientific">Thalassolituus pacificus</name>
    <dbReference type="NCBI Taxonomy" id="2975440"/>
    <lineage>
        <taxon>Bacteria</taxon>
        <taxon>Pseudomonadati</taxon>
        <taxon>Pseudomonadota</taxon>
        <taxon>Gammaproteobacteria</taxon>
        <taxon>Oceanospirillales</taxon>
        <taxon>Oceanospirillaceae</taxon>
        <taxon>Thalassolituus</taxon>
    </lineage>
</organism>
<evidence type="ECO:0000256" key="1">
    <source>
        <dbReference type="SAM" id="MobiDB-lite"/>
    </source>
</evidence>
<gene>
    <name evidence="3" type="ORF">NYR02_03875</name>
</gene>
<keyword evidence="2" id="KW-0812">Transmembrane</keyword>
<evidence type="ECO:0000313" key="4">
    <source>
        <dbReference type="Proteomes" id="UP001147830"/>
    </source>
</evidence>
<evidence type="ECO:0000256" key="2">
    <source>
        <dbReference type="SAM" id="Phobius"/>
    </source>
</evidence>
<dbReference type="Proteomes" id="UP001147830">
    <property type="component" value="Unassembled WGS sequence"/>
</dbReference>
<evidence type="ECO:0008006" key="5">
    <source>
        <dbReference type="Google" id="ProtNLM"/>
    </source>
</evidence>
<dbReference type="EMBL" id="JAOANI010000012">
    <property type="protein sequence ID" value="MCT7358159.1"/>
    <property type="molecule type" value="Genomic_DNA"/>
</dbReference>
<protein>
    <recommendedName>
        <fullName evidence="5">Kinase</fullName>
    </recommendedName>
</protein>
<sequence>MNEQQPAAQDVDYPKWIGVGFIAGIIIAVLALEYYGYITHPSEQDSAVVDEFRLLAITPENDLKISQKDSGKTAFCVGGYLLLRPDNGKEVAGILVDEKNRGIHCRHSMNAQPDRDSSDHNADSDNTAVSGGEAAPAETGSTAK</sequence>